<gene>
    <name evidence="1" type="ORF">CFN58_09890</name>
</gene>
<evidence type="ECO:0000313" key="2">
    <source>
        <dbReference type="Proteomes" id="UP000217163"/>
    </source>
</evidence>
<sequence>MSEAATRSAFRYFGGSGLQPLGLKRPSQFCFQAFVVLDGRGVVSVGVLQGELEQGSDHHRIGQAAEESGSVDGIYELLNHGSWQISRQGDVHGGCFAHRSPKFLWGLTMPIDMRIFKLKSRCLA</sequence>
<accession>A0A261WKM4</accession>
<dbReference type="EMBL" id="NKQU01000415">
    <property type="protein sequence ID" value="OZI86689.1"/>
    <property type="molecule type" value="Genomic_DNA"/>
</dbReference>
<proteinExistence type="predicted"/>
<organism evidence="1 2">
    <name type="scientific">Pseudomonas avellanae</name>
    <dbReference type="NCBI Taxonomy" id="46257"/>
    <lineage>
        <taxon>Bacteria</taxon>
        <taxon>Pseudomonadati</taxon>
        <taxon>Pseudomonadota</taxon>
        <taxon>Gammaproteobacteria</taxon>
        <taxon>Pseudomonadales</taxon>
        <taxon>Pseudomonadaceae</taxon>
        <taxon>Pseudomonas</taxon>
    </lineage>
</organism>
<reference evidence="2" key="1">
    <citation type="journal article" date="2016" name="Sci. Rep.">
        <title>Genome analysis of the kiwifruit canker pathogen Pseudomonas syringae pv. actinidiae biovar 5.</title>
        <authorList>
            <person name="Fujikawa T."/>
            <person name="Sawada H."/>
        </authorList>
    </citation>
    <scope>NUCLEOTIDE SEQUENCE [LARGE SCALE GENOMIC DNA]</scope>
    <source>
        <strain evidence="2">MAFF 212061</strain>
    </source>
</reference>
<evidence type="ECO:0000313" key="1">
    <source>
        <dbReference type="EMBL" id="OZI86689.1"/>
    </source>
</evidence>
<protein>
    <submittedName>
        <fullName evidence="1">Uncharacterized protein</fullName>
    </submittedName>
</protein>
<name>A0A261WKM4_9PSED</name>
<dbReference type="Proteomes" id="UP000217163">
    <property type="component" value="Unassembled WGS sequence"/>
</dbReference>
<comment type="caution">
    <text evidence="1">The sequence shown here is derived from an EMBL/GenBank/DDBJ whole genome shotgun (WGS) entry which is preliminary data.</text>
</comment>
<dbReference type="AlphaFoldDB" id="A0A261WKM4"/>